<reference evidence="2" key="1">
    <citation type="submission" date="2014-03" db="EMBL/GenBank/DDBJ databases">
        <authorList>
            <person name="Genoscope - CEA"/>
        </authorList>
    </citation>
    <scope>NUCLEOTIDE SEQUENCE [LARGE SCALE GENOMIC DNA]</scope>
    <source>
        <strain evidence="2">CF27</strain>
    </source>
</reference>
<keyword evidence="4" id="KW-1185">Reference proteome</keyword>
<accession>A0A060UNK5</accession>
<dbReference type="Proteomes" id="UP000193925">
    <property type="component" value="Chromosome AFERRI"/>
</dbReference>
<evidence type="ECO:0000313" key="3">
    <source>
        <dbReference type="EMBL" id="SMH65307.1"/>
    </source>
</evidence>
<gene>
    <name evidence="3" type="ORF">AFERRI_20089</name>
    <name evidence="2" type="ORF">AFERRI_340019</name>
</gene>
<protein>
    <submittedName>
        <fullName evidence="2">Uncharacterized protein</fullName>
    </submittedName>
</protein>
<evidence type="ECO:0000313" key="2">
    <source>
        <dbReference type="EMBL" id="CDQ09876.1"/>
    </source>
</evidence>
<name>A0A060UNK5_9PROT</name>
<evidence type="ECO:0000313" key="4">
    <source>
        <dbReference type="Proteomes" id="UP000193925"/>
    </source>
</evidence>
<dbReference type="EMBL" id="LT841305">
    <property type="protein sequence ID" value="SMH65307.1"/>
    <property type="molecule type" value="Genomic_DNA"/>
</dbReference>
<feature type="region of interest" description="Disordered" evidence="1">
    <location>
        <begin position="12"/>
        <end position="42"/>
    </location>
</feature>
<reference evidence="3 4" key="3">
    <citation type="submission" date="2017-03" db="EMBL/GenBank/DDBJ databases">
        <authorList>
            <person name="Regsiter A."/>
            <person name="William W."/>
        </authorList>
    </citation>
    <scope>NUCLEOTIDE SEQUENCE [LARGE SCALE GENOMIC DNA]</scope>
    <source>
        <strain evidence="3">PRJEB5721</strain>
    </source>
</reference>
<dbReference type="AlphaFoldDB" id="A0A060UNK5"/>
<evidence type="ECO:0000256" key="1">
    <source>
        <dbReference type="SAM" id="MobiDB-lite"/>
    </source>
</evidence>
<dbReference type="EMBL" id="CCCS020000028">
    <property type="protein sequence ID" value="CDQ09876.1"/>
    <property type="molecule type" value="Genomic_DNA"/>
</dbReference>
<organism evidence="2">
    <name type="scientific">Acidithiobacillus ferrivorans</name>
    <dbReference type="NCBI Taxonomy" id="160808"/>
    <lineage>
        <taxon>Bacteria</taxon>
        <taxon>Pseudomonadati</taxon>
        <taxon>Pseudomonadota</taxon>
        <taxon>Acidithiobacillia</taxon>
        <taxon>Acidithiobacillales</taxon>
        <taxon>Acidithiobacillaceae</taxon>
        <taxon>Acidithiobacillus</taxon>
    </lineage>
</organism>
<sequence length="42" mass="4533">MSGYVLVGAVGLEGQHHAPPKDPADYPFSPDNLRQRPALAPY</sequence>
<proteinExistence type="predicted"/>
<feature type="compositionally biased region" description="Basic and acidic residues" evidence="1">
    <location>
        <begin position="14"/>
        <end position="24"/>
    </location>
</feature>
<reference evidence="2" key="2">
    <citation type="submission" date="2014-07" db="EMBL/GenBank/DDBJ databases">
        <title>Initial genome analysis of the psychrotolerant acidophile Acidithiobacillus ferrivorans CF27: insights into iron and sulfur oxidation pathways and into biofilm formation.</title>
        <authorList>
            <person name="Talla E."/>
            <person name="Hedrich S."/>
            <person name="Mangenot S."/>
            <person name="Ji B."/>
            <person name="Johnson D.B."/>
            <person name="Barbe V."/>
            <person name="Bonnefoy V."/>
        </authorList>
    </citation>
    <scope>NUCLEOTIDE SEQUENCE [LARGE SCALE GENOMIC DNA]</scope>
    <source>
        <strain evidence="2">CF27</strain>
    </source>
</reference>